<evidence type="ECO:0000256" key="8">
    <source>
        <dbReference type="ARBA" id="ARBA00038130"/>
    </source>
</evidence>
<feature type="repeat" description="WD" evidence="9">
    <location>
        <begin position="917"/>
        <end position="958"/>
    </location>
</feature>
<dbReference type="Gene3D" id="2.130.10.10">
    <property type="entry name" value="YVTN repeat-like/Quinoprotein amine dehydrogenase"/>
    <property type="match status" value="6"/>
</dbReference>
<keyword evidence="11" id="KW-0282">Flagellum</keyword>
<feature type="region of interest" description="Disordered" evidence="10">
    <location>
        <begin position="447"/>
        <end position="469"/>
    </location>
</feature>
<dbReference type="SUPFAM" id="SSF50978">
    <property type="entry name" value="WD40 repeat-like"/>
    <property type="match status" value="2"/>
</dbReference>
<proteinExistence type="inferred from homology"/>
<name>A0A5J4WQS1_9EUKA</name>
<dbReference type="CDD" id="cd00200">
    <property type="entry name" value="WD40"/>
    <property type="match status" value="1"/>
</dbReference>
<keyword evidence="5" id="KW-0802">TPR repeat</keyword>
<dbReference type="PANTHER" id="PTHR15722">
    <property type="entry name" value="IFT140/172-RELATED"/>
    <property type="match status" value="1"/>
</dbReference>
<protein>
    <submittedName>
        <fullName evidence="11">Putative Intraflagellar transport protein 172</fullName>
    </submittedName>
</protein>
<sequence>MNLKYQATLQPAGEVFSPIRALSFSPNGQKLVCSNQGEYLRVFDENGELKDRFKPKPSDQVKSTHPVVTAICWSPDSTRLVVALSDFSVTVYQMPLGWGEKRSVIKSFPQTLSVTALVWPPHQADQFFFGMVDGKVRYVKLKEKRIGTLYTHPAPVVSLISSQNGKYLLSGHSDGAINSFLLEERGDPSLFVDHSCPPMALGWGEHIVVAGNDNRVVFYAVDKSIVSQFDYKSDPNQKEFTSVALSPSGQSAILGSYDRIRIFAYNTRRQVWEESGQKIIPHLMSVTAMTWKMDGSKVVLGTAMDCVAMFDACLRRIKYKGKYEFIYTSGSQVIVANLATEAKIILKSEQRNEISNIRIFRDRYLVASTPNTLLLGDLESYDLSEIEWVYTRNERFSFDNPTIAVIFTPGEITFVEYGNSEILGKVRTEFTSRHLFSLCLHENKDNKNNEEEKEDENNENKDGNGSSESGEIRRVAYLTDAKTIKVLDLSTGLTRATIPHDTKVDWLELNSKGDKLLFRDKRQRVVLFNLRTETRNTLLSSCSYVQWVPFSDVIVAQEGSTLSVWYNISAPDKKTTRPGLKGEVIGIERSEGRTEVIVDEGLSKMYYTLDSTLIEFGEALENGELGKCAMMLEMLTCTPEIEAMWIDLADKARDAGNFLIMERCAAAVLDIPRARFVRSMNVMAASAAVKYGGTGFIEKMVHLKRFLVRHFPPGIIVEYIDDSGELQTRTIDLLTLNGKSDSTNIAEHILKTNTIISQSKKAQILRLVQKLIAKQLEGENFVRYNLSLKIKPHIFPVANAVLNKQGTRMVTISHDHTAKIVNTETGIEIFTLEGHQNAVYCVALNNPHCDKIITGSLDRTARIWDSESGRLLHTLIGHDKEIICLGSAANGNIGATGSMDCTCVVWDLRNGQPIAQLVGHIGPVVSIDFHPSKDRIATASFDMTCRIWDYSTGNCIHILAGHTNELSCARFNFSGDIIATASHDGTVRLCNVETGVLLCGHSSSVNWICFNSTGSKIATASSDTSIRMFNVIDGHLLAIFDDHTDDVVKVCFNPQGTFLLSGSVDGTCRIFNVQDIEANQQDALTNKSKCVQILRTGKDDEEFISCAFSYDGESIYAVGISGTSYMWKRQVND</sequence>
<feature type="repeat" description="WD" evidence="9">
    <location>
        <begin position="998"/>
        <end position="1039"/>
    </location>
</feature>
<feature type="repeat" description="WD" evidence="9">
    <location>
        <begin position="875"/>
        <end position="916"/>
    </location>
</feature>
<dbReference type="GO" id="GO:0036064">
    <property type="term" value="C:ciliary basal body"/>
    <property type="evidence" value="ECO:0007669"/>
    <property type="project" value="TreeGrafter"/>
</dbReference>
<dbReference type="SMART" id="SM00320">
    <property type="entry name" value="WD40"/>
    <property type="match status" value="14"/>
</dbReference>
<organism evidence="11 12">
    <name type="scientific">Streblomastix strix</name>
    <dbReference type="NCBI Taxonomy" id="222440"/>
    <lineage>
        <taxon>Eukaryota</taxon>
        <taxon>Metamonada</taxon>
        <taxon>Preaxostyla</taxon>
        <taxon>Oxymonadida</taxon>
        <taxon>Streblomastigidae</taxon>
        <taxon>Streblomastix</taxon>
    </lineage>
</organism>
<dbReference type="PANTHER" id="PTHR15722:SF2">
    <property type="entry name" value="INTRAFLAGELLAR TRANSPORT PROTEIN 172 HOMOLOG"/>
    <property type="match status" value="1"/>
</dbReference>
<dbReference type="AlphaFoldDB" id="A0A5J4WQS1"/>
<reference evidence="11 12" key="1">
    <citation type="submission" date="2019-03" db="EMBL/GenBank/DDBJ databases">
        <title>Single cell metagenomics reveals metabolic interactions within the superorganism composed of flagellate Streblomastix strix and complex community of Bacteroidetes bacteria on its surface.</title>
        <authorList>
            <person name="Treitli S.C."/>
            <person name="Kolisko M."/>
            <person name="Husnik F."/>
            <person name="Keeling P."/>
            <person name="Hampl V."/>
        </authorList>
    </citation>
    <scope>NUCLEOTIDE SEQUENCE [LARGE SCALE GENOMIC DNA]</scope>
    <source>
        <strain evidence="11">ST1C</strain>
    </source>
</reference>
<evidence type="ECO:0000256" key="9">
    <source>
        <dbReference type="PROSITE-ProRule" id="PRU00221"/>
    </source>
</evidence>
<comment type="subcellular location">
    <subcellularLocation>
        <location evidence="1">Cell projection</location>
        <location evidence="1">Cilium</location>
    </subcellularLocation>
</comment>
<keyword evidence="7" id="KW-0966">Cell projection</keyword>
<dbReference type="Proteomes" id="UP000324800">
    <property type="component" value="Unassembled WGS sequence"/>
</dbReference>
<dbReference type="GO" id="GO:0005930">
    <property type="term" value="C:axoneme"/>
    <property type="evidence" value="ECO:0007669"/>
    <property type="project" value="TreeGrafter"/>
</dbReference>
<keyword evidence="2" id="KW-0217">Developmental protein</keyword>
<feature type="repeat" description="WD" evidence="9">
    <location>
        <begin position="832"/>
        <end position="874"/>
    </location>
</feature>
<dbReference type="GO" id="GO:0030992">
    <property type="term" value="C:intraciliary transport particle B"/>
    <property type="evidence" value="ECO:0007669"/>
    <property type="project" value="TreeGrafter"/>
</dbReference>
<evidence type="ECO:0000256" key="7">
    <source>
        <dbReference type="ARBA" id="ARBA00023273"/>
    </source>
</evidence>
<dbReference type="InterPro" id="IPR001680">
    <property type="entry name" value="WD40_rpt"/>
</dbReference>
<evidence type="ECO:0000256" key="5">
    <source>
        <dbReference type="ARBA" id="ARBA00022803"/>
    </source>
</evidence>
<keyword evidence="4" id="KW-0677">Repeat</keyword>
<dbReference type="GO" id="GO:0042073">
    <property type="term" value="P:intraciliary transport"/>
    <property type="evidence" value="ECO:0007669"/>
    <property type="project" value="TreeGrafter"/>
</dbReference>
<keyword evidence="6" id="KW-0969">Cilium</keyword>
<evidence type="ECO:0000256" key="4">
    <source>
        <dbReference type="ARBA" id="ARBA00022737"/>
    </source>
</evidence>
<dbReference type="EMBL" id="SNRW01001313">
    <property type="protein sequence ID" value="KAA6396912.1"/>
    <property type="molecule type" value="Genomic_DNA"/>
</dbReference>
<dbReference type="PROSITE" id="PS50082">
    <property type="entry name" value="WD_REPEATS_2"/>
    <property type="match status" value="6"/>
</dbReference>
<dbReference type="InterPro" id="IPR015943">
    <property type="entry name" value="WD40/YVTN_repeat-like_dom_sf"/>
</dbReference>
<evidence type="ECO:0000256" key="1">
    <source>
        <dbReference type="ARBA" id="ARBA00004138"/>
    </source>
</evidence>
<evidence type="ECO:0000256" key="3">
    <source>
        <dbReference type="ARBA" id="ARBA00022574"/>
    </source>
</evidence>
<evidence type="ECO:0000256" key="6">
    <source>
        <dbReference type="ARBA" id="ARBA00023069"/>
    </source>
</evidence>
<feature type="repeat" description="WD" evidence="9">
    <location>
        <begin position="959"/>
        <end position="989"/>
    </location>
</feature>
<dbReference type="OrthoDB" id="674604at2759"/>
<evidence type="ECO:0000256" key="2">
    <source>
        <dbReference type="ARBA" id="ARBA00022473"/>
    </source>
</evidence>
<gene>
    <name evidence="11" type="ORF">EZS28_007561</name>
</gene>
<evidence type="ECO:0000256" key="10">
    <source>
        <dbReference type="SAM" id="MobiDB-lite"/>
    </source>
</evidence>
<comment type="caution">
    <text evidence="11">The sequence shown here is derived from an EMBL/GenBank/DDBJ whole genome shotgun (WGS) entry which is preliminary data.</text>
</comment>
<dbReference type="InterPro" id="IPR019775">
    <property type="entry name" value="WD40_repeat_CS"/>
</dbReference>
<accession>A0A5J4WQS1</accession>
<dbReference type="SUPFAM" id="SSF69322">
    <property type="entry name" value="Tricorn protease domain 2"/>
    <property type="match status" value="1"/>
</dbReference>
<dbReference type="Pfam" id="PF00400">
    <property type="entry name" value="WD40"/>
    <property type="match status" value="8"/>
</dbReference>
<dbReference type="PROSITE" id="PS00678">
    <property type="entry name" value="WD_REPEATS_1"/>
    <property type="match status" value="1"/>
</dbReference>
<keyword evidence="3 9" id="KW-0853">WD repeat</keyword>
<comment type="similarity">
    <text evidence="8">Belongs to the IFT172 family.</text>
</comment>
<feature type="repeat" description="WD" evidence="9">
    <location>
        <begin position="1040"/>
        <end position="1081"/>
    </location>
</feature>
<evidence type="ECO:0000313" key="12">
    <source>
        <dbReference type="Proteomes" id="UP000324800"/>
    </source>
</evidence>
<evidence type="ECO:0000313" key="11">
    <source>
        <dbReference type="EMBL" id="KAA6396912.1"/>
    </source>
</evidence>
<dbReference type="PROSITE" id="PS50294">
    <property type="entry name" value="WD_REPEATS_REGION"/>
    <property type="match status" value="4"/>
</dbReference>
<dbReference type="InterPro" id="IPR036322">
    <property type="entry name" value="WD40_repeat_dom_sf"/>
</dbReference>